<keyword evidence="5" id="KW-0677">Repeat</keyword>
<feature type="region of interest" description="Disordered" evidence="10">
    <location>
        <begin position="431"/>
        <end position="477"/>
    </location>
</feature>
<evidence type="ECO:0000256" key="8">
    <source>
        <dbReference type="ARBA" id="ARBA00023273"/>
    </source>
</evidence>
<dbReference type="GO" id="GO:0005856">
    <property type="term" value="C:cytoskeleton"/>
    <property type="evidence" value="ECO:0007669"/>
    <property type="project" value="UniProtKB-SubCell"/>
</dbReference>
<keyword evidence="7" id="KW-0206">Cytoskeleton</keyword>
<reference evidence="12" key="1">
    <citation type="submission" date="2025-08" db="UniProtKB">
        <authorList>
            <consortium name="RefSeq"/>
        </authorList>
    </citation>
    <scope>IDENTIFICATION</scope>
    <source>
        <tissue evidence="12">Whole organism</tissue>
    </source>
</reference>
<keyword evidence="12" id="KW-0282">Flagellum</keyword>
<keyword evidence="12" id="KW-0969">Cilium</keyword>
<proteinExistence type="predicted"/>
<protein>
    <submittedName>
        <fullName evidence="12">Cilia- and flagella-associated protein 44</fullName>
    </submittedName>
</protein>
<dbReference type="Proteomes" id="UP000504606">
    <property type="component" value="Unplaced"/>
</dbReference>
<sequence length="1043" mass="117035">MTLQESEEEIVLAPVPVESFLRGLSAFEHKFNARLRRLLDKYHSRKYKRERRQVEWAQFMRKQPNMDRTDPRDEELIREAEQTIGDYKLKSDEDYKVPAHQVVTTVIKYQQLLQVRKQLDDLVGSFNAEVVALRQRKADLRERMTAQAAQLARIHRELPPHLRVDAPEPPQLDLIAEYPERQYEISEEEIEAEMDRAAPSRRQGRGFKSIMEIVPHAVDAELEVLRGPRDAVLEIGEHESLPKLVEALTGGATAAGSSASELQRVDSEMDMNTLRALGQDDAVNTAWEDEMRAQRLVRMVWEQRCLVDQMDRDVDAVDAAVGALAARRLEVQRDATLLRHHLLVLHQELVIIKACEEREESLTARVTDKDMAWRAVQNEINTIQNKLDAKARDIVRCQEKEKELQLAFVEAVGDNPFVDYLKKIFKKKYKPPKASDADSSDETSSSSSSSEDDDEDEGASLDSNELGPVRYDDTACPPGCSQEMFDLTLRLRAQRHETEKDVVDLQKDVEHLRREQETAAKRLIKADEDRQKNQTALEEFRREKQQKLNEVETLVVLKLSQLQHSKAGAQTKPNAKMPHFELLKNTLVFNTAVLADLDRRKQQLDDEAKAQRAKHKKNRTHLHRMVVDVRFMRDRLKSLREQIEEAQYRKFGCVVDMTELEQALLKRFIWDLRSSADEIRNEFLGLIDTIRADVRAKFDEFKRAIEQNTERQNLLLVLLGERNRLRAAVARQDRSLEVVDAEEGPFDEDISALQSLLRTLTARRDALLAEAMRLRQKGPLPPLVRPGSARDAPTAPGPSAYHAGCAPEPVPPPPGPWPPACVTALKYPMFLGGRPPAVREESGVGSSTARSLAVRREAVREQLAAVEDGAVVVRHPNPLQRRSASLDSVAPAGPGFLCADMRAIPAIPSEEELMAAGPPAPPGEQDAVGERLGGEDGGDSEASQDEADIEELWRRASSTAEKDAIDVVDGFLERLGSRDGGTSMMEVEPGGQSPTSNDAEQVAPDINAAPDVDAVPDVDDGIELVKAPTSPRPGSSDDDVEQS</sequence>
<feature type="coiled-coil region" evidence="9">
    <location>
        <begin position="123"/>
        <end position="150"/>
    </location>
</feature>
<feature type="region of interest" description="Disordered" evidence="10">
    <location>
        <begin position="778"/>
        <end position="807"/>
    </location>
</feature>
<dbReference type="AlphaFoldDB" id="A0A9C6TZS3"/>
<keyword evidence="11" id="KW-1185">Reference proteome</keyword>
<accession>A0A9C6TZS3</accession>
<feature type="compositionally biased region" description="Acidic residues" evidence="10">
    <location>
        <begin position="450"/>
        <end position="459"/>
    </location>
</feature>
<evidence type="ECO:0000256" key="9">
    <source>
        <dbReference type="SAM" id="Coils"/>
    </source>
</evidence>
<feature type="compositionally biased region" description="Acidic residues" evidence="10">
    <location>
        <begin position="936"/>
        <end position="950"/>
    </location>
</feature>
<evidence type="ECO:0000256" key="7">
    <source>
        <dbReference type="ARBA" id="ARBA00023212"/>
    </source>
</evidence>
<evidence type="ECO:0000313" key="12">
    <source>
        <dbReference type="RefSeq" id="XP_052120102.1"/>
    </source>
</evidence>
<evidence type="ECO:0000256" key="2">
    <source>
        <dbReference type="ARBA" id="ARBA00004245"/>
    </source>
</evidence>
<feature type="coiled-coil region" evidence="9">
    <location>
        <begin position="750"/>
        <end position="777"/>
    </location>
</feature>
<dbReference type="GeneID" id="113206342"/>
<keyword evidence="6 9" id="KW-0175">Coiled coil</keyword>
<dbReference type="OrthoDB" id="1935234at2759"/>
<feature type="region of interest" description="Disordered" evidence="10">
    <location>
        <begin position="974"/>
        <end position="1043"/>
    </location>
</feature>
<keyword evidence="8" id="KW-0966">Cell projection</keyword>
<keyword evidence="4" id="KW-0853">WD repeat</keyword>
<evidence type="ECO:0000256" key="4">
    <source>
        <dbReference type="ARBA" id="ARBA00022574"/>
    </source>
</evidence>
<comment type="subcellular location">
    <subcellularLocation>
        <location evidence="1">Cell projection</location>
        <location evidence="1">Cilium</location>
    </subcellularLocation>
    <subcellularLocation>
        <location evidence="2">Cytoplasm</location>
        <location evidence="2">Cytoskeleton</location>
    </subcellularLocation>
</comment>
<name>A0A9C6TZS3_FRAOC</name>
<evidence type="ECO:0000256" key="3">
    <source>
        <dbReference type="ARBA" id="ARBA00022490"/>
    </source>
</evidence>
<evidence type="ECO:0000313" key="11">
    <source>
        <dbReference type="Proteomes" id="UP000504606"/>
    </source>
</evidence>
<keyword evidence="3" id="KW-0963">Cytoplasm</keyword>
<dbReference type="PANTHER" id="PTHR14885:SF3">
    <property type="entry name" value="CILIA- AND FLAGELLA-ASSOCIATED PROTEIN 44"/>
    <property type="match status" value="1"/>
</dbReference>
<evidence type="ECO:0000256" key="6">
    <source>
        <dbReference type="ARBA" id="ARBA00023054"/>
    </source>
</evidence>
<gene>
    <name evidence="12" type="primary">LOC113206342</name>
</gene>
<feature type="coiled-coil region" evidence="9">
    <location>
        <begin position="495"/>
        <end position="557"/>
    </location>
</feature>
<dbReference type="KEGG" id="foc:113206342"/>
<dbReference type="GO" id="GO:0005929">
    <property type="term" value="C:cilium"/>
    <property type="evidence" value="ECO:0007669"/>
    <property type="project" value="UniProtKB-SubCell"/>
</dbReference>
<feature type="region of interest" description="Disordered" evidence="10">
    <location>
        <begin position="913"/>
        <end position="950"/>
    </location>
</feature>
<organism evidence="11 12">
    <name type="scientific">Frankliniella occidentalis</name>
    <name type="common">Western flower thrips</name>
    <name type="synonym">Euthrips occidentalis</name>
    <dbReference type="NCBI Taxonomy" id="133901"/>
    <lineage>
        <taxon>Eukaryota</taxon>
        <taxon>Metazoa</taxon>
        <taxon>Ecdysozoa</taxon>
        <taxon>Arthropoda</taxon>
        <taxon>Hexapoda</taxon>
        <taxon>Insecta</taxon>
        <taxon>Pterygota</taxon>
        <taxon>Neoptera</taxon>
        <taxon>Paraneoptera</taxon>
        <taxon>Thysanoptera</taxon>
        <taxon>Terebrantia</taxon>
        <taxon>Thripoidea</taxon>
        <taxon>Thripidae</taxon>
        <taxon>Frankliniella</taxon>
    </lineage>
</organism>
<evidence type="ECO:0000256" key="5">
    <source>
        <dbReference type="ARBA" id="ARBA00022737"/>
    </source>
</evidence>
<dbReference type="PANTHER" id="PTHR14885">
    <property type="entry name" value="CILIA- AND FLAGELLA-ASSOCIATED PROTEIN 43-RELATED"/>
    <property type="match status" value="1"/>
</dbReference>
<feature type="compositionally biased region" description="Low complexity" evidence="10">
    <location>
        <begin position="1002"/>
        <end position="1013"/>
    </location>
</feature>
<feature type="coiled-coil region" evidence="9">
    <location>
        <begin position="594"/>
        <end position="649"/>
    </location>
</feature>
<evidence type="ECO:0000256" key="1">
    <source>
        <dbReference type="ARBA" id="ARBA00004138"/>
    </source>
</evidence>
<dbReference type="RefSeq" id="XP_052120102.1">
    <property type="nucleotide sequence ID" value="XM_052264142.1"/>
</dbReference>
<evidence type="ECO:0000256" key="10">
    <source>
        <dbReference type="SAM" id="MobiDB-lite"/>
    </source>
</evidence>